<comment type="caution">
    <text evidence="6">The sequence shown here is derived from an EMBL/GenBank/DDBJ whole genome shotgun (WGS) entry which is preliminary data.</text>
</comment>
<dbReference type="AlphaFoldDB" id="A0A0F3L1E4"/>
<dbReference type="InterPro" id="IPR001107">
    <property type="entry name" value="Band_7"/>
</dbReference>
<comment type="similarity">
    <text evidence="2">Belongs to the band 7/mec-2 family. HflK subfamily.</text>
</comment>
<dbReference type="PATRIC" id="fig|345309.4.peg.2333"/>
<dbReference type="Gene3D" id="3.30.479.30">
    <property type="entry name" value="Band 7 domain"/>
    <property type="match status" value="1"/>
</dbReference>
<dbReference type="EMBL" id="JZRB01000003">
    <property type="protein sequence ID" value="KJV37042.1"/>
    <property type="molecule type" value="Genomic_DNA"/>
</dbReference>
<dbReference type="CDD" id="cd03404">
    <property type="entry name" value="SPFH_HflK"/>
    <property type="match status" value="1"/>
</dbReference>
<dbReference type="OrthoDB" id="9779595at2"/>
<evidence type="ECO:0000313" key="6">
    <source>
        <dbReference type="EMBL" id="KJV37042.1"/>
    </source>
</evidence>
<evidence type="ECO:0000256" key="2">
    <source>
        <dbReference type="ARBA" id="ARBA00006971"/>
    </source>
</evidence>
<name>A0A0F3L1E4_9GAMM</name>
<dbReference type="InterPro" id="IPR010201">
    <property type="entry name" value="HflK"/>
</dbReference>
<dbReference type="RefSeq" id="WP_045827915.1">
    <property type="nucleotide sequence ID" value="NZ_JZRB01000003.1"/>
</dbReference>
<proteinExistence type="inferred from homology"/>
<organism evidence="6 7">
    <name type="scientific">Luteibacter yeojuensis</name>
    <dbReference type="NCBI Taxonomy" id="345309"/>
    <lineage>
        <taxon>Bacteria</taxon>
        <taxon>Pseudomonadati</taxon>
        <taxon>Pseudomonadota</taxon>
        <taxon>Gammaproteobacteria</taxon>
        <taxon>Lysobacterales</taxon>
        <taxon>Rhodanobacteraceae</taxon>
        <taxon>Luteibacter</taxon>
    </lineage>
</organism>
<accession>A0A0F3L1E4</accession>
<keyword evidence="4" id="KW-0472">Membrane</keyword>
<dbReference type="SUPFAM" id="SSF117892">
    <property type="entry name" value="Band 7/SPFH domain"/>
    <property type="match status" value="1"/>
</dbReference>
<dbReference type="PANTHER" id="PTHR42911:SF1">
    <property type="entry name" value="MODULATOR OF FTSH PROTEASE HFLC"/>
    <property type="match status" value="1"/>
</dbReference>
<dbReference type="InterPro" id="IPR020980">
    <property type="entry name" value="Membrane_HflK_N"/>
</dbReference>
<feature type="transmembrane region" description="Helical" evidence="4">
    <location>
        <begin position="40"/>
        <end position="61"/>
    </location>
</feature>
<keyword evidence="4" id="KW-0812">Transmembrane</keyword>
<dbReference type="SMART" id="SM00244">
    <property type="entry name" value="PHB"/>
    <property type="match status" value="1"/>
</dbReference>
<keyword evidence="4" id="KW-1133">Transmembrane helix</keyword>
<reference evidence="6 7" key="1">
    <citation type="submission" date="2015-03" db="EMBL/GenBank/DDBJ databases">
        <title>Draft genome sequence of Luteibacter yeojuensis strain SU11.</title>
        <authorList>
            <person name="Sulaiman J."/>
            <person name="Priya K."/>
            <person name="Chan K.-G."/>
        </authorList>
    </citation>
    <scope>NUCLEOTIDE SEQUENCE [LARGE SCALE GENOMIC DNA]</scope>
    <source>
        <strain evidence="6 7">SU11</strain>
    </source>
</reference>
<evidence type="ECO:0000256" key="4">
    <source>
        <dbReference type="SAM" id="Phobius"/>
    </source>
</evidence>
<sequence>MPWNEPGNGQKDPWNRNRQGQRKFDLDSLLKQFTSRFGRFGSGSGGLLAILLVFVVAWLLVSSFTVIDARQVGVVLRFGQFSRVLPPGMHLKAPNPIETVTKVETTQVRTVSDTVSMLTRDENIIAIDFNVQYQVSDARKFLFSNADNAENMLKNAAEAAVRSVVGANAMDNILTTGAEPVPAAASTAAAPPAPAVVDATPAAKETLQQQTRAILQATLDMYDAGIAVTSVSFQSVSPPREVKDAFDDVNAAREDRQRAENEALAYQSKLLPDARGQAAVIAGGAEADRARRIADATGDAARFNLLLKEYRAAPDVTRRRLWLETVEYVMGRNPKVIDGSNGKNIIQLPVDQAGNTSVRNVPGVGTVVQSASTDATPVQQGGAQ</sequence>
<dbReference type="Proteomes" id="UP000033651">
    <property type="component" value="Unassembled WGS sequence"/>
</dbReference>
<keyword evidence="3" id="KW-0175">Coiled coil</keyword>
<dbReference type="InterPro" id="IPR036013">
    <property type="entry name" value="Band_7/SPFH_dom_sf"/>
</dbReference>
<dbReference type="PANTHER" id="PTHR42911">
    <property type="entry name" value="MODULATOR OF FTSH PROTEASE HFLC"/>
    <property type="match status" value="1"/>
</dbReference>
<comment type="subcellular location">
    <subcellularLocation>
        <location evidence="1">Membrane</location>
        <topology evidence="1">Single-pass membrane protein</topology>
    </subcellularLocation>
</comment>
<feature type="domain" description="Band 7" evidence="5">
    <location>
        <begin position="62"/>
        <end position="250"/>
    </location>
</feature>
<dbReference type="Pfam" id="PF12221">
    <property type="entry name" value="HflK_N"/>
    <property type="match status" value="1"/>
</dbReference>
<gene>
    <name evidence="6" type="ORF">VI08_02365</name>
</gene>
<dbReference type="GO" id="GO:0016020">
    <property type="term" value="C:membrane"/>
    <property type="evidence" value="ECO:0007669"/>
    <property type="project" value="UniProtKB-SubCell"/>
</dbReference>
<feature type="coiled-coil region" evidence="3">
    <location>
        <begin position="242"/>
        <end position="269"/>
    </location>
</feature>
<evidence type="ECO:0000259" key="5">
    <source>
        <dbReference type="SMART" id="SM00244"/>
    </source>
</evidence>
<dbReference type="Pfam" id="PF01145">
    <property type="entry name" value="Band_7"/>
    <property type="match status" value="1"/>
</dbReference>
<protein>
    <submittedName>
        <fullName evidence="6">Membrane protein</fullName>
    </submittedName>
</protein>
<evidence type="ECO:0000256" key="3">
    <source>
        <dbReference type="SAM" id="Coils"/>
    </source>
</evidence>
<evidence type="ECO:0000256" key="1">
    <source>
        <dbReference type="ARBA" id="ARBA00004167"/>
    </source>
</evidence>
<evidence type="ECO:0000313" key="7">
    <source>
        <dbReference type="Proteomes" id="UP000033651"/>
    </source>
</evidence>
<keyword evidence="7" id="KW-1185">Reference proteome</keyword>